<dbReference type="PANTHER" id="PTHR42779">
    <property type="entry name" value="PROTEIN YNJB"/>
    <property type="match status" value="1"/>
</dbReference>
<dbReference type="NCBIfam" id="NF008633">
    <property type="entry name" value="PRK11622.1"/>
    <property type="match status" value="1"/>
</dbReference>
<sequence length="407" mass="45083">MAGRTLLAGLALATGLTVAGPAGADDGVMSYDTAVARAEGQTVYFNAWGGDPQVNQYIDWVAEQVDTRFGIDLRHVKLSDTANAVTRVLSEKTAGRDEGGSIDLIWINGENFAKMKQNDLLYGPFADKLPNWDLVDFDEKPTTKIDFTIPTDAYEAPWGMAKFNFIYDSAWIDPADTPESMQELAAWAEAHPGRLSYPAPPDFLGTTFLKQALIELTPKRDLLQEPVKSDAQFQRVTEPLWAFLDELHPHLWRDGKDFPKSGPAQVQMLNDAVLDIALSFYPSQASGLIQEGRLPESARTFVFDSGMIGNTHFVAIPYNAAHKAGAMVVASFLMSPEAQARKARPEVWGDQTVLDVDELAPQQRRLFQQIDRGKATLSPSELGPTLLEPHPTWMTRIEQGWQKRYGS</sequence>
<dbReference type="InterPro" id="IPR006059">
    <property type="entry name" value="SBP"/>
</dbReference>
<dbReference type="PIRSF" id="PIRSF029172">
    <property type="entry name" value="UCP029172_ABC_sbc_YnjB"/>
    <property type="match status" value="1"/>
</dbReference>
<dbReference type="EMBL" id="NRRL01000025">
    <property type="protein sequence ID" value="MBK1668525.1"/>
    <property type="molecule type" value="Genomic_DNA"/>
</dbReference>
<dbReference type="PANTHER" id="PTHR42779:SF1">
    <property type="entry name" value="PROTEIN YNJB"/>
    <property type="match status" value="1"/>
</dbReference>
<feature type="chain" id="PRO_5046777024" evidence="1">
    <location>
        <begin position="25"/>
        <end position="407"/>
    </location>
</feature>
<organism evidence="2 3">
    <name type="scientific">Rhodovibrio sodomensis</name>
    <dbReference type="NCBI Taxonomy" id="1088"/>
    <lineage>
        <taxon>Bacteria</taxon>
        <taxon>Pseudomonadati</taxon>
        <taxon>Pseudomonadota</taxon>
        <taxon>Alphaproteobacteria</taxon>
        <taxon>Rhodospirillales</taxon>
        <taxon>Rhodovibrionaceae</taxon>
        <taxon>Rhodovibrio</taxon>
    </lineage>
</organism>
<evidence type="ECO:0000313" key="3">
    <source>
        <dbReference type="Proteomes" id="UP001296873"/>
    </source>
</evidence>
<dbReference type="Proteomes" id="UP001296873">
    <property type="component" value="Unassembled WGS sequence"/>
</dbReference>
<dbReference type="InterPro" id="IPR027020">
    <property type="entry name" value="YnjB"/>
</dbReference>
<reference evidence="2 3" key="1">
    <citation type="journal article" date="2020" name="Microorganisms">
        <title>Osmotic Adaptation and Compatible Solute Biosynthesis of Phototrophic Bacteria as Revealed from Genome Analyses.</title>
        <authorList>
            <person name="Imhoff J.F."/>
            <person name="Rahn T."/>
            <person name="Kunzel S."/>
            <person name="Keller A."/>
            <person name="Neulinger S.C."/>
        </authorList>
    </citation>
    <scope>NUCLEOTIDE SEQUENCE [LARGE SCALE GENOMIC DNA]</scope>
    <source>
        <strain evidence="2 3">DSM 9895</strain>
    </source>
</reference>
<feature type="signal peptide" evidence="1">
    <location>
        <begin position="1"/>
        <end position="24"/>
    </location>
</feature>
<evidence type="ECO:0000313" key="2">
    <source>
        <dbReference type="EMBL" id="MBK1668525.1"/>
    </source>
</evidence>
<keyword evidence="1" id="KW-0732">Signal</keyword>
<gene>
    <name evidence="2" type="ORF">CKO28_10825</name>
</gene>
<proteinExistence type="predicted"/>
<accession>A0ABS1DGL6</accession>
<dbReference type="SUPFAM" id="SSF53850">
    <property type="entry name" value="Periplasmic binding protein-like II"/>
    <property type="match status" value="1"/>
</dbReference>
<name>A0ABS1DGL6_9PROT</name>
<evidence type="ECO:0000256" key="1">
    <source>
        <dbReference type="SAM" id="SignalP"/>
    </source>
</evidence>
<dbReference type="Gene3D" id="3.40.190.10">
    <property type="entry name" value="Periplasmic binding protein-like II"/>
    <property type="match status" value="2"/>
</dbReference>
<dbReference type="Pfam" id="PF13416">
    <property type="entry name" value="SBP_bac_8"/>
    <property type="match status" value="1"/>
</dbReference>
<keyword evidence="3" id="KW-1185">Reference proteome</keyword>
<comment type="caution">
    <text evidence="2">The sequence shown here is derived from an EMBL/GenBank/DDBJ whole genome shotgun (WGS) entry which is preliminary data.</text>
</comment>
<protein>
    <submittedName>
        <fullName evidence="2">ABC transporter substrate-binding protein</fullName>
    </submittedName>
</protein>